<reference evidence="9 10" key="1">
    <citation type="submission" date="2020-01" db="EMBL/GenBank/DDBJ databases">
        <title>A novel Bacillus sp. from Pasinler.</title>
        <authorList>
            <person name="Adiguzel A."/>
            <person name="Ay H."/>
            <person name="Baltaci M.O."/>
        </authorList>
    </citation>
    <scope>NUCLEOTIDE SEQUENCE [LARGE SCALE GENOMIC DNA]</scope>
    <source>
        <strain evidence="9 10">P1</strain>
    </source>
</reference>
<dbReference type="Pfam" id="PF01052">
    <property type="entry name" value="FliMN_C"/>
    <property type="match status" value="1"/>
</dbReference>
<accession>A0ABX0AAL9</accession>
<keyword evidence="3" id="KW-1003">Cell membrane</keyword>
<organism evidence="9 10">
    <name type="scientific">Pallidibacillus pasinlerensis</name>
    <dbReference type="NCBI Taxonomy" id="2703818"/>
    <lineage>
        <taxon>Bacteria</taxon>
        <taxon>Bacillati</taxon>
        <taxon>Bacillota</taxon>
        <taxon>Bacilli</taxon>
        <taxon>Bacillales</taxon>
        <taxon>Bacillaceae</taxon>
        <taxon>Pallidibacillus</taxon>
    </lineage>
</organism>
<dbReference type="SUPFAM" id="SSF103039">
    <property type="entry name" value="CheC-like"/>
    <property type="match status" value="1"/>
</dbReference>
<dbReference type="NCBIfam" id="NF005995">
    <property type="entry name" value="PRK08119.1"/>
    <property type="match status" value="1"/>
</dbReference>
<keyword evidence="6" id="KW-0472">Membrane</keyword>
<proteinExistence type="inferred from homology"/>
<protein>
    <submittedName>
        <fullName evidence="9">Flagellar motor switch phosphatase FliY</fullName>
    </submittedName>
</protein>
<dbReference type="EMBL" id="JAACYS010000051">
    <property type="protein sequence ID" value="NCU18248.1"/>
    <property type="molecule type" value="Genomic_DNA"/>
</dbReference>
<sequence length="411" mass="45554">MNDGMLSQEEIDALLNGSFDEMDEKEDKANHNNKTDEELLSSFEKDALGEIGNISFGSSATALSTLLNQKVEITTPKVTIIKQDQLEDEFPKPYIAISVDYTTGFSGRNLLVIKQSDASIIADLMLGGTGENVNEEINDLQLSAVQEAMNQMMGNAATSMSTVFQKRVDISPPTLDLLNLPEGKGTEQLPDDDYIVKVSFSLKVGELINSSIMQLFTIPFAKQLVNDLVDSTQNEATSTVLEEKEVEVIHDEDNEMANYKIDLNQEEKQNTIQPDVGQGQYTHQPNQMDYFQEPTVQNQPKQQPIKNVQPAKFADFGTASTPTETPRNLNMLFDIPLQVTVELGRTAKVVKEILELSPGSIIELDKLAGEPVDILVNNKLIAKGEVVVIDENFGVRITDILSQQERIKNMN</sequence>
<evidence type="ECO:0000256" key="5">
    <source>
        <dbReference type="ARBA" id="ARBA00022779"/>
    </source>
</evidence>
<comment type="similarity">
    <text evidence="2">Belongs to the FliN/MopA/SpaO family.</text>
</comment>
<dbReference type="InterPro" id="IPR051469">
    <property type="entry name" value="FliN/MopA/SpaO"/>
</dbReference>
<dbReference type="CDD" id="cd17907">
    <property type="entry name" value="FliY_FliN-Y"/>
    <property type="match status" value="1"/>
</dbReference>
<evidence type="ECO:0000259" key="7">
    <source>
        <dbReference type="Pfam" id="PF01052"/>
    </source>
</evidence>
<keyword evidence="9" id="KW-0969">Cilium</keyword>
<feature type="domain" description="Flagellar motor switch protein FliN-like C-terminal" evidence="7">
    <location>
        <begin position="332"/>
        <end position="401"/>
    </location>
</feature>
<comment type="caution">
    <text evidence="9">The sequence shown here is derived from an EMBL/GenBank/DDBJ whole genome shotgun (WGS) entry which is preliminary data.</text>
</comment>
<feature type="domain" description="CheC-like protein" evidence="8">
    <location>
        <begin position="141"/>
        <end position="175"/>
    </location>
</feature>
<dbReference type="InterPro" id="IPR012826">
    <property type="entry name" value="FliN"/>
</dbReference>
<gene>
    <name evidence="9" type="primary">fliY</name>
    <name evidence="9" type="ORF">GW534_11020</name>
</gene>
<dbReference type="Gene3D" id="3.40.1550.10">
    <property type="entry name" value="CheC-like"/>
    <property type="match status" value="1"/>
</dbReference>
<evidence type="ECO:0000313" key="9">
    <source>
        <dbReference type="EMBL" id="NCU18248.1"/>
    </source>
</evidence>
<dbReference type="InterPro" id="IPR001543">
    <property type="entry name" value="FliN-like_C"/>
</dbReference>
<dbReference type="NCBIfam" id="TIGR02480">
    <property type="entry name" value="fliN"/>
    <property type="match status" value="1"/>
</dbReference>
<dbReference type="InterPro" id="IPR001172">
    <property type="entry name" value="FliN_T3SS_HrcQb"/>
</dbReference>
<keyword evidence="9" id="KW-0966">Cell projection</keyword>
<dbReference type="Pfam" id="PF04509">
    <property type="entry name" value="CheC"/>
    <property type="match status" value="2"/>
</dbReference>
<evidence type="ECO:0000256" key="4">
    <source>
        <dbReference type="ARBA" id="ARBA00022500"/>
    </source>
</evidence>
<comment type="subcellular location">
    <subcellularLocation>
        <location evidence="1">Cell membrane</location>
        <topology evidence="1">Peripheral membrane protein</topology>
        <orientation evidence="1">Cytoplasmic side</orientation>
    </subcellularLocation>
</comment>
<feature type="domain" description="CheC-like protein" evidence="8">
    <location>
        <begin position="43"/>
        <end position="79"/>
    </location>
</feature>
<evidence type="ECO:0000256" key="1">
    <source>
        <dbReference type="ARBA" id="ARBA00004413"/>
    </source>
</evidence>
<dbReference type="InterPro" id="IPR036429">
    <property type="entry name" value="SpoA-like_sf"/>
</dbReference>
<dbReference type="Gene3D" id="2.30.330.10">
    <property type="entry name" value="SpoA-like"/>
    <property type="match status" value="1"/>
</dbReference>
<keyword evidence="9" id="KW-0282">Flagellum</keyword>
<dbReference type="PANTHER" id="PTHR43484">
    <property type="match status" value="1"/>
</dbReference>
<evidence type="ECO:0000313" key="10">
    <source>
        <dbReference type="Proteomes" id="UP000743899"/>
    </source>
</evidence>
<evidence type="ECO:0000256" key="3">
    <source>
        <dbReference type="ARBA" id="ARBA00022475"/>
    </source>
</evidence>
<dbReference type="Proteomes" id="UP000743899">
    <property type="component" value="Unassembled WGS sequence"/>
</dbReference>
<name>A0ABX0AAL9_9BACI</name>
<dbReference type="SUPFAM" id="SSF101801">
    <property type="entry name" value="Surface presentation of antigens (SPOA)"/>
    <property type="match status" value="1"/>
</dbReference>
<dbReference type="InterPro" id="IPR028976">
    <property type="entry name" value="CheC-like_sf"/>
</dbReference>
<keyword evidence="4" id="KW-0145">Chemotaxis</keyword>
<evidence type="ECO:0000256" key="2">
    <source>
        <dbReference type="ARBA" id="ARBA00009226"/>
    </source>
</evidence>
<dbReference type="RefSeq" id="WP_161921077.1">
    <property type="nucleotide sequence ID" value="NZ_JAACYS010000051.1"/>
</dbReference>
<dbReference type="InterPro" id="IPR007597">
    <property type="entry name" value="CheC"/>
</dbReference>
<evidence type="ECO:0000256" key="6">
    <source>
        <dbReference type="ARBA" id="ARBA00023136"/>
    </source>
</evidence>
<dbReference type="PANTHER" id="PTHR43484:SF1">
    <property type="entry name" value="FLAGELLAR MOTOR SWITCH PROTEIN FLIN"/>
    <property type="match status" value="1"/>
</dbReference>
<keyword evidence="5" id="KW-0283">Flagellar rotation</keyword>
<dbReference type="PRINTS" id="PR00956">
    <property type="entry name" value="FLGMOTORFLIN"/>
</dbReference>
<keyword evidence="10" id="KW-1185">Reference proteome</keyword>
<evidence type="ECO:0000259" key="8">
    <source>
        <dbReference type="Pfam" id="PF04509"/>
    </source>
</evidence>